<name>A0A0I9SDJ0_BACFG</name>
<comment type="caution">
    <text evidence="2">The sequence shown here is derived from an EMBL/GenBank/DDBJ whole genome shotgun (WGS) entry which is preliminary data.</text>
</comment>
<dbReference type="PATRIC" id="fig|817.53.peg.333"/>
<evidence type="ECO:0000256" key="1">
    <source>
        <dbReference type="SAM" id="SignalP"/>
    </source>
</evidence>
<feature type="signal peptide" evidence="1">
    <location>
        <begin position="1"/>
        <end position="20"/>
    </location>
</feature>
<dbReference type="Pfam" id="PF14054">
    <property type="entry name" value="DUF4249"/>
    <property type="match status" value="1"/>
</dbReference>
<dbReference type="EMBL" id="JMZZ02000035">
    <property type="protein sequence ID" value="KFX76413.1"/>
    <property type="molecule type" value="Genomic_DNA"/>
</dbReference>
<sequence length="344" mass="39268">MKRSIPDILLFLLVIISATACNHDLPFDLKENPPKLVMNAIINADSTYNELFLNFTGRNQIGQINGATVEVRINGSLSETLRPDPYSSDKGRFYINSTFRPGDVVRIDAMTDDGAYHAWAEVTVPQPIGKIEKVDTVSIMRIPSNYGYGTPPRRHLRYQIQINDRPGEKNFYRIIVEQRKYWKYYWQQGDQINWESAMSKSFKLQTNEDVVLTDGKPSTEEDDENGLFGSVTNKYAVFDDSRFADGSYTMTVYNDIYGWGFWGSEYTWIKTDVYIRILSITEKEYYYLRALNLLDSDAYDNTLSEPIAFPSNVNGGTGMVGFSAETNYMLTVKNHAVPPTMPDL</sequence>
<dbReference type="InterPro" id="IPR025345">
    <property type="entry name" value="DUF4249"/>
</dbReference>
<feature type="chain" id="PRO_5044366541" evidence="1">
    <location>
        <begin position="21"/>
        <end position="344"/>
    </location>
</feature>
<keyword evidence="1" id="KW-0732">Signal</keyword>
<proteinExistence type="predicted"/>
<gene>
    <name evidence="2" type="ORF">EE52_0201570</name>
    <name evidence="3" type="ORF">O1422_06970</name>
</gene>
<reference evidence="3" key="3">
    <citation type="submission" date="2022-12" db="EMBL/GenBank/DDBJ databases">
        <title>Development of a Multilocus Sequence Typing Scheme for Bacteroides fragilis Based on Whole Genome Sequencing Data and Clinical Application.</title>
        <authorList>
            <person name="Nielsen F.D."/>
            <person name="Justesen U.S."/>
        </authorList>
    </citation>
    <scope>NUCLEOTIDE SEQUENCE</scope>
    <source>
        <strain evidence="3">BF_BC_ODE_DK_2015_2</strain>
    </source>
</reference>
<reference evidence="2" key="2">
    <citation type="submission" date="2014-07" db="EMBL/GenBank/DDBJ databases">
        <title>Genetics and epidemiology of antimicrobial resistance in B. fragilis group.</title>
        <authorList>
            <person name="Sydenham T.V."/>
            <person name="Hasman H."/>
            <person name="Kemp M."/>
            <person name="Justesen U.S."/>
        </authorList>
    </citation>
    <scope>NUCLEOTIDE SEQUENCE [LARGE SCALE GENOMIC DNA]</scope>
    <source>
        <strain evidence="2">DCMOUH0018B</strain>
    </source>
</reference>
<dbReference type="EMBL" id="JAPUAC010000004">
    <property type="protein sequence ID" value="MCZ2653903.1"/>
    <property type="molecule type" value="Genomic_DNA"/>
</dbReference>
<evidence type="ECO:0000313" key="2">
    <source>
        <dbReference type="EMBL" id="KFX76413.1"/>
    </source>
</evidence>
<evidence type="ECO:0000313" key="3">
    <source>
        <dbReference type="EMBL" id="MCZ2653903.1"/>
    </source>
</evidence>
<dbReference type="AlphaFoldDB" id="A0A0I9SDJ0"/>
<organism evidence="2">
    <name type="scientific">Bacteroides fragilis</name>
    <dbReference type="NCBI Taxonomy" id="817"/>
    <lineage>
        <taxon>Bacteria</taxon>
        <taxon>Pseudomonadati</taxon>
        <taxon>Bacteroidota</taxon>
        <taxon>Bacteroidia</taxon>
        <taxon>Bacteroidales</taxon>
        <taxon>Bacteroidaceae</taxon>
        <taxon>Bacteroides</taxon>
    </lineage>
</organism>
<dbReference type="PROSITE" id="PS51257">
    <property type="entry name" value="PROKAR_LIPOPROTEIN"/>
    <property type="match status" value="1"/>
</dbReference>
<protein>
    <submittedName>
        <fullName evidence="3">DUF4249 domain-containing protein</fullName>
    </submittedName>
</protein>
<dbReference type="RefSeq" id="WP_044299484.1">
    <property type="nucleotide sequence ID" value="NZ_CAEUHN010000001.1"/>
</dbReference>
<reference evidence="2" key="1">
    <citation type="book" date="2014" name="THE 24TH EUROPEAN CONGRESS OF CLINICAL MICROBIOLOGY AND INFECTIOUS DISEASES" publisher="ECCMID 2014" city="Barcelona, Spain">
        <title>Identification of resistance genes in three multidrug-resistant Bacteroides fragilis isolates by whole genome sequencing.</title>
        <editorList>
            <person name="Unknown"/>
            <person name="A."/>
        </editorList>
        <authorList>
            <person name="Sydenham T.V."/>
            <person name="Hasman H."/>
            <person name="Wang M."/>
            <person name="Soki J."/>
            <person name="Nagy E."/>
            <person name="Justesen U.S."/>
        </authorList>
    </citation>
    <scope>NUCLEOTIDE SEQUENCE</scope>
    <source>
        <strain evidence="2">DCMOUH0018B</strain>
    </source>
</reference>
<accession>A0A0I9SDJ0</accession>
<dbReference type="Proteomes" id="UP001075704">
    <property type="component" value="Unassembled WGS sequence"/>
</dbReference>